<keyword evidence="4" id="KW-1185">Reference proteome</keyword>
<evidence type="ECO:0000256" key="1">
    <source>
        <dbReference type="SAM" id="MobiDB-lite"/>
    </source>
</evidence>
<name>A0ABP9C1Y1_9GAMM</name>
<proteinExistence type="predicted"/>
<dbReference type="InterPro" id="IPR047773">
    <property type="entry name" value="YHYH_dom_bact"/>
</dbReference>
<organism evidence="3 4">
    <name type="scientific">Lysobacter hankyongensis</name>
    <dbReference type="NCBI Taxonomy" id="1176535"/>
    <lineage>
        <taxon>Bacteria</taxon>
        <taxon>Pseudomonadati</taxon>
        <taxon>Pseudomonadota</taxon>
        <taxon>Gammaproteobacteria</taxon>
        <taxon>Lysobacterales</taxon>
        <taxon>Lysobacteraceae</taxon>
        <taxon>Lysobacter</taxon>
    </lineage>
</organism>
<sequence>MQAFAATFALCFTGHAAAHGGGLDKHGCHNDRKRGSYHCHRGGAAPASRDAPNAYDVSPSRLAPARAAPGSRAFANCSEARATGAAPVRRGDPGYGPHLDRDGDGVGCEPRRR</sequence>
<feature type="domain" description="Excalibur calcium-binding" evidence="2">
    <location>
        <begin position="73"/>
        <end position="109"/>
    </location>
</feature>
<comment type="caution">
    <text evidence="3">The sequence shown here is derived from an EMBL/GenBank/DDBJ whole genome shotgun (WGS) entry which is preliminary data.</text>
</comment>
<protein>
    <recommendedName>
        <fullName evidence="2">Excalibur calcium-binding domain-containing protein</fullName>
    </recommendedName>
</protein>
<evidence type="ECO:0000313" key="4">
    <source>
        <dbReference type="Proteomes" id="UP001499959"/>
    </source>
</evidence>
<dbReference type="EMBL" id="BAABJE010000018">
    <property type="protein sequence ID" value="GAA4803835.1"/>
    <property type="molecule type" value="Genomic_DNA"/>
</dbReference>
<gene>
    <name evidence="3" type="ORF">GCM10023307_33210</name>
</gene>
<reference evidence="4" key="1">
    <citation type="journal article" date="2019" name="Int. J. Syst. Evol. Microbiol.">
        <title>The Global Catalogue of Microorganisms (GCM) 10K type strain sequencing project: providing services to taxonomists for standard genome sequencing and annotation.</title>
        <authorList>
            <consortium name="The Broad Institute Genomics Platform"/>
            <consortium name="The Broad Institute Genome Sequencing Center for Infectious Disease"/>
            <person name="Wu L."/>
            <person name="Ma J."/>
        </authorList>
    </citation>
    <scope>NUCLEOTIDE SEQUENCE [LARGE SCALE GENOMIC DNA]</scope>
    <source>
        <strain evidence="4">JCM 18204</strain>
    </source>
</reference>
<dbReference type="SMART" id="SM00894">
    <property type="entry name" value="Excalibur"/>
    <property type="match status" value="1"/>
</dbReference>
<dbReference type="InterPro" id="IPR008613">
    <property type="entry name" value="Excalibur_Ca-bd_domain"/>
</dbReference>
<dbReference type="NCBIfam" id="NF033223">
    <property type="entry name" value="YHYH_alt"/>
    <property type="match status" value="1"/>
</dbReference>
<feature type="compositionally biased region" description="Low complexity" evidence="1">
    <location>
        <begin position="58"/>
        <end position="75"/>
    </location>
</feature>
<feature type="region of interest" description="Disordered" evidence="1">
    <location>
        <begin position="19"/>
        <end position="113"/>
    </location>
</feature>
<evidence type="ECO:0000313" key="3">
    <source>
        <dbReference type="EMBL" id="GAA4803835.1"/>
    </source>
</evidence>
<accession>A0ABP9C1Y1</accession>
<feature type="compositionally biased region" description="Basic and acidic residues" evidence="1">
    <location>
        <begin position="22"/>
        <end position="34"/>
    </location>
</feature>
<dbReference type="Proteomes" id="UP001499959">
    <property type="component" value="Unassembled WGS sequence"/>
</dbReference>
<evidence type="ECO:0000259" key="2">
    <source>
        <dbReference type="SMART" id="SM00894"/>
    </source>
</evidence>
<dbReference type="Pfam" id="PF05901">
    <property type="entry name" value="Excalibur"/>
    <property type="match status" value="1"/>
</dbReference>